<evidence type="ECO:0000256" key="1">
    <source>
        <dbReference type="SAM" id="MobiDB-lite"/>
    </source>
</evidence>
<evidence type="ECO:0000313" key="3">
    <source>
        <dbReference type="Proteomes" id="UP000002059"/>
    </source>
</evidence>
<dbReference type="KEGG" id="pbl:PAAG_05301"/>
<dbReference type="Proteomes" id="UP000002059">
    <property type="component" value="Partially assembled WGS sequence"/>
</dbReference>
<dbReference type="EMBL" id="KN294005">
    <property type="protein sequence ID" value="EEH34252.1"/>
    <property type="molecule type" value="Genomic_DNA"/>
</dbReference>
<feature type="compositionally biased region" description="Polar residues" evidence="1">
    <location>
        <begin position="43"/>
        <end position="65"/>
    </location>
</feature>
<feature type="region of interest" description="Disordered" evidence="1">
    <location>
        <begin position="39"/>
        <end position="73"/>
    </location>
</feature>
<gene>
    <name evidence="2" type="ORF">PAAG_05301</name>
</gene>
<sequence>MYADNIYVGSIIDQDRPSPSQWWPVATIRPLLGYDAGEPMLSRVSNRQNSSDNQKWGESPPQQQRLRPAFGDV</sequence>
<dbReference type="HOGENOM" id="CLU_2705494_0_0_1"/>
<dbReference type="VEuPathDB" id="FungiDB:PAAG_05301"/>
<dbReference type="GeneID" id="9095900"/>
<dbReference type="AlphaFoldDB" id="C1H3F8"/>
<keyword evidence="3" id="KW-1185">Reference proteome</keyword>
<reference evidence="2 3" key="1">
    <citation type="journal article" date="2011" name="PLoS Genet.">
        <title>Comparative genomic analysis of human fungal pathogens causing paracoccidioidomycosis.</title>
        <authorList>
            <person name="Desjardins C.A."/>
            <person name="Champion M.D."/>
            <person name="Holder J.W."/>
            <person name="Muszewska A."/>
            <person name="Goldberg J."/>
            <person name="Bailao A.M."/>
            <person name="Brigido M.M."/>
            <person name="Ferreira M.E."/>
            <person name="Garcia A.M."/>
            <person name="Grynberg M."/>
            <person name="Gujja S."/>
            <person name="Heiman D.I."/>
            <person name="Henn M.R."/>
            <person name="Kodira C.D."/>
            <person name="Leon-Narvaez H."/>
            <person name="Longo L.V."/>
            <person name="Ma L.J."/>
            <person name="Malavazi I."/>
            <person name="Matsuo A.L."/>
            <person name="Morais F.V."/>
            <person name="Pereira M."/>
            <person name="Rodriguez-Brito S."/>
            <person name="Sakthikumar S."/>
            <person name="Salem-Izacc S.M."/>
            <person name="Sykes S.M."/>
            <person name="Teixeira M.M."/>
            <person name="Vallejo M.C."/>
            <person name="Walter M.E."/>
            <person name="Yandava C."/>
            <person name="Young S."/>
            <person name="Zeng Q."/>
            <person name="Zucker J."/>
            <person name="Felipe M.S."/>
            <person name="Goldman G.H."/>
            <person name="Haas B.J."/>
            <person name="McEwen J.G."/>
            <person name="Nino-Vega G."/>
            <person name="Puccia R."/>
            <person name="San-Blas G."/>
            <person name="Soares C.M."/>
            <person name="Birren B.W."/>
            <person name="Cuomo C.A."/>
        </authorList>
    </citation>
    <scope>NUCLEOTIDE SEQUENCE [LARGE SCALE GENOMIC DNA]</scope>
    <source>
        <strain evidence="3">ATCC MYA-826 / Pb01</strain>
    </source>
</reference>
<protein>
    <submittedName>
        <fullName evidence="2">Uncharacterized protein</fullName>
    </submittedName>
</protein>
<evidence type="ECO:0000313" key="2">
    <source>
        <dbReference type="EMBL" id="EEH34252.1"/>
    </source>
</evidence>
<organism evidence="2 3">
    <name type="scientific">Paracoccidioides lutzii (strain ATCC MYA-826 / Pb01)</name>
    <name type="common">Paracoccidioides brasiliensis</name>
    <dbReference type="NCBI Taxonomy" id="502779"/>
    <lineage>
        <taxon>Eukaryota</taxon>
        <taxon>Fungi</taxon>
        <taxon>Dikarya</taxon>
        <taxon>Ascomycota</taxon>
        <taxon>Pezizomycotina</taxon>
        <taxon>Eurotiomycetes</taxon>
        <taxon>Eurotiomycetidae</taxon>
        <taxon>Onygenales</taxon>
        <taxon>Ajellomycetaceae</taxon>
        <taxon>Paracoccidioides</taxon>
    </lineage>
</organism>
<dbReference type="RefSeq" id="XP_002792572.1">
    <property type="nucleotide sequence ID" value="XM_002792526.1"/>
</dbReference>
<accession>C1H3F8</accession>
<proteinExistence type="predicted"/>
<dbReference type="eggNOG" id="ENOG502RR1T">
    <property type="taxonomic scope" value="Eukaryota"/>
</dbReference>
<name>C1H3F8_PARBA</name>
<dbReference type="OrthoDB" id="10493518at2759"/>